<dbReference type="Gene3D" id="1.10.10.10">
    <property type="entry name" value="Winged helix-like DNA-binding domain superfamily/Winged helix DNA-binding domain"/>
    <property type="match status" value="1"/>
</dbReference>
<evidence type="ECO:0000313" key="4">
    <source>
        <dbReference type="Proteomes" id="UP001284901"/>
    </source>
</evidence>
<dbReference type="GeneID" id="92813569"/>
<name>A0AAW9HAF5_9ACTO</name>
<dbReference type="GO" id="GO:0006950">
    <property type="term" value="P:response to stress"/>
    <property type="evidence" value="ECO:0007669"/>
    <property type="project" value="TreeGrafter"/>
</dbReference>
<reference evidence="2 4" key="1">
    <citation type="submission" date="2023-10" db="EMBL/GenBank/DDBJ databases">
        <title>Whole Genome based description of the genera Actinobaculum and Actinotignum reveals a complex phylogenetic relationship within the species included in the genus Actinotignum.</title>
        <authorList>
            <person name="Jensen C.S."/>
            <person name="Dargis R."/>
            <person name="Kemp M."/>
            <person name="Christensen J.J."/>
        </authorList>
    </citation>
    <scope>NUCLEOTIDE SEQUENCE</scope>
    <source>
        <strain evidence="3 4">SLA_B089</strain>
        <strain evidence="2">SLA_B245</strain>
    </source>
</reference>
<proteinExistence type="predicted"/>
<dbReference type="PANTHER" id="PTHR33164:SF99">
    <property type="entry name" value="MARR FAMILY REGULATORY PROTEIN"/>
    <property type="match status" value="1"/>
</dbReference>
<dbReference type="EMBL" id="JAWNFV010000003">
    <property type="protein sequence ID" value="MDY5140100.1"/>
    <property type="molecule type" value="Genomic_DNA"/>
</dbReference>
<dbReference type="Proteomes" id="UP001288320">
    <property type="component" value="Unassembled WGS sequence"/>
</dbReference>
<keyword evidence="4" id="KW-1185">Reference proteome</keyword>
<protein>
    <submittedName>
        <fullName evidence="2">MarR family transcriptional regulator</fullName>
    </submittedName>
</protein>
<dbReference type="InterPro" id="IPR000835">
    <property type="entry name" value="HTH_MarR-typ"/>
</dbReference>
<evidence type="ECO:0000313" key="2">
    <source>
        <dbReference type="EMBL" id="MDY5140100.1"/>
    </source>
</evidence>
<dbReference type="PANTHER" id="PTHR33164">
    <property type="entry name" value="TRANSCRIPTIONAL REGULATOR, MARR FAMILY"/>
    <property type="match status" value="1"/>
</dbReference>
<dbReference type="Proteomes" id="UP001284901">
    <property type="component" value="Unassembled WGS sequence"/>
</dbReference>
<dbReference type="SUPFAM" id="SSF46785">
    <property type="entry name" value="Winged helix' DNA-binding domain"/>
    <property type="match status" value="1"/>
</dbReference>
<evidence type="ECO:0000313" key="5">
    <source>
        <dbReference type="Proteomes" id="UP001288320"/>
    </source>
</evidence>
<dbReference type="InterPro" id="IPR036390">
    <property type="entry name" value="WH_DNA-bd_sf"/>
</dbReference>
<dbReference type="InterPro" id="IPR039422">
    <property type="entry name" value="MarR/SlyA-like"/>
</dbReference>
<evidence type="ECO:0000259" key="1">
    <source>
        <dbReference type="PROSITE" id="PS50995"/>
    </source>
</evidence>
<dbReference type="EMBL" id="JAWNFY010000009">
    <property type="protein sequence ID" value="MDY5146199.1"/>
    <property type="molecule type" value="Genomic_DNA"/>
</dbReference>
<dbReference type="SMART" id="SM00347">
    <property type="entry name" value="HTH_MARR"/>
    <property type="match status" value="1"/>
</dbReference>
<evidence type="ECO:0000313" key="3">
    <source>
        <dbReference type="EMBL" id="MDY5146199.1"/>
    </source>
</evidence>
<dbReference type="RefSeq" id="WP_087069920.1">
    <property type="nucleotide sequence ID" value="NZ_CAUPFC010000004.1"/>
</dbReference>
<dbReference type="PROSITE" id="PS50995">
    <property type="entry name" value="HTH_MARR_2"/>
    <property type="match status" value="1"/>
</dbReference>
<dbReference type="InterPro" id="IPR036388">
    <property type="entry name" value="WH-like_DNA-bd_sf"/>
</dbReference>
<accession>A0AAW9HAF5</accession>
<dbReference type="GO" id="GO:0003700">
    <property type="term" value="F:DNA-binding transcription factor activity"/>
    <property type="evidence" value="ECO:0007669"/>
    <property type="project" value="InterPro"/>
</dbReference>
<sequence length="168" mass="18967">MSRRDIVPDEGMNLMAAEVRWLSEEEQFAWRAYLRATAVTSEALNHALMVNHNLSLNEYDVLARLSEAENRCMRMSTLADVMVHSRSRLTHTVRRLEARGLVARSANAHDRRGVDCTLTDAGFKLLQKAAITHVISVRAHLVDKLGHDDFLKMGELCTRLVGNAADIW</sequence>
<comment type="caution">
    <text evidence="2">The sequence shown here is derived from an EMBL/GenBank/DDBJ whole genome shotgun (WGS) entry which is preliminary data.</text>
</comment>
<organism evidence="2 5">
    <name type="scientific">Actinotignum timonense</name>
    <dbReference type="NCBI Taxonomy" id="1870995"/>
    <lineage>
        <taxon>Bacteria</taxon>
        <taxon>Bacillati</taxon>
        <taxon>Actinomycetota</taxon>
        <taxon>Actinomycetes</taxon>
        <taxon>Actinomycetales</taxon>
        <taxon>Actinomycetaceae</taxon>
        <taxon>Actinotignum</taxon>
    </lineage>
</organism>
<dbReference type="AlphaFoldDB" id="A0AAW9HAF5"/>
<gene>
    <name evidence="2" type="ORF">R6G74_02045</name>
    <name evidence="3" type="ORF">R6P33_04075</name>
</gene>
<dbReference type="Pfam" id="PF12802">
    <property type="entry name" value="MarR_2"/>
    <property type="match status" value="1"/>
</dbReference>
<feature type="domain" description="HTH marR-type" evidence="1">
    <location>
        <begin position="26"/>
        <end position="162"/>
    </location>
</feature>